<dbReference type="EMBL" id="CP078077">
    <property type="protein sequence ID" value="UPL13829.1"/>
    <property type="molecule type" value="Genomic_DNA"/>
</dbReference>
<protein>
    <recommendedName>
        <fullName evidence="1">DUF1023 domain-containing protein</fullName>
    </recommendedName>
</protein>
<dbReference type="InterPro" id="IPR010427">
    <property type="entry name" value="DUF1023"/>
</dbReference>
<gene>
    <name evidence="2" type="ORF">KV396_04775</name>
</gene>
<dbReference type="RefSeq" id="WP_247957019.1">
    <property type="nucleotide sequence ID" value="NZ_CP078077.1"/>
</dbReference>
<reference evidence="2 3" key="1">
    <citation type="submission" date="2021-06" db="EMBL/GenBank/DDBJ databases">
        <title>Genome-based taxonomic framework of Microbacterium strains isolated from marine environment, the description of four new species and reclassification of four preexisting species.</title>
        <authorList>
            <person name="Lee S.D."/>
            <person name="Kim S.-M."/>
            <person name="Byeon Y.-S."/>
            <person name="Yang H.L."/>
            <person name="Kim I.S."/>
        </authorList>
    </citation>
    <scope>NUCLEOTIDE SEQUENCE [LARGE SCALE GENOMIC DNA]</scope>
    <source>
        <strain evidence="2 3">SSW1-36</strain>
    </source>
</reference>
<keyword evidence="3" id="KW-1185">Reference proteome</keyword>
<evidence type="ECO:0000313" key="2">
    <source>
        <dbReference type="EMBL" id="UPL13829.1"/>
    </source>
</evidence>
<organism evidence="2 3">
    <name type="scientific">Microbacterium galbinum</name>
    <dbReference type="NCBI Taxonomy" id="2851646"/>
    <lineage>
        <taxon>Bacteria</taxon>
        <taxon>Bacillati</taxon>
        <taxon>Actinomycetota</taxon>
        <taxon>Actinomycetes</taxon>
        <taxon>Micrococcales</taxon>
        <taxon>Microbacteriaceae</taxon>
        <taxon>Microbacterium</taxon>
    </lineage>
</organism>
<proteinExistence type="predicted"/>
<sequence length="569" mass="60225">MTSSPRGYPFEVIAYDVGQMNTLHERLTKAKEAVEQMQLVLNNLTGHLEGSGAAIDRVRSSAGDVAAALEKPSDRIERLSGIVLRYGTAVEAHGGKANQLMADVTAAQTALSTAVAEVGTAEDELGAWTRSDDYRAWSAGEETETSSSTLLSRDDRFREAVTTAQGTRDRAAEDLADAWTAWEKEFEAWDDAYARAVASLARVDSGYVSTADAPPLAALADADSPEEVAAIWDAMTEAERARIAASYPEFIGNLEGIPYEYRIAANVAVLEEASKTSWGEPLDTTINRLMAEYLENDGLPVSLNLWDKNQPAAAVLYVDGYVFDPANLTDPLSGIDNLNILIGGMMSEANQIADWSQSARDLNVVTNGTSATIAWFGYDTPNFATVASSEQARIGAEQLTNALRGLDFAAPGGATTTVVAHSYGTTTAFLAVGSAEGNLGVDNIISLGSAGLTDRPLGDDEGQGVDYSGTEIFTTRASNDWVSLLGRMSPDHGIDPDSLDGSVAFSSDGGYLPDGTYLDNTPGHGTHSEANLPIGSVVNDGGYLQEGSESFANIANIINYGEPLETVDG</sequence>
<evidence type="ECO:0000313" key="3">
    <source>
        <dbReference type="Proteomes" id="UP000831963"/>
    </source>
</evidence>
<evidence type="ECO:0000259" key="1">
    <source>
        <dbReference type="Pfam" id="PF06259"/>
    </source>
</evidence>
<dbReference type="Pfam" id="PF06259">
    <property type="entry name" value="Abhydrolase_8"/>
    <property type="match status" value="1"/>
</dbReference>
<accession>A0ABY4IML1</accession>
<dbReference type="Proteomes" id="UP000831963">
    <property type="component" value="Chromosome"/>
</dbReference>
<feature type="domain" description="DUF1023" evidence="1">
    <location>
        <begin position="342"/>
        <end position="488"/>
    </location>
</feature>
<name>A0ABY4IML1_9MICO</name>